<name>A0A6J6EBE7_9ZZZZ</name>
<organism evidence="1">
    <name type="scientific">freshwater metagenome</name>
    <dbReference type="NCBI Taxonomy" id="449393"/>
    <lineage>
        <taxon>unclassified sequences</taxon>
        <taxon>metagenomes</taxon>
        <taxon>ecological metagenomes</taxon>
    </lineage>
</organism>
<dbReference type="EMBL" id="CAEZTT010000034">
    <property type="protein sequence ID" value="CAB4573417.1"/>
    <property type="molecule type" value="Genomic_DNA"/>
</dbReference>
<reference evidence="1" key="1">
    <citation type="submission" date="2020-05" db="EMBL/GenBank/DDBJ databases">
        <authorList>
            <person name="Chiriac C."/>
            <person name="Salcher M."/>
            <person name="Ghai R."/>
            <person name="Kavagutti S V."/>
        </authorList>
    </citation>
    <scope>NUCLEOTIDE SEQUENCE</scope>
</reference>
<gene>
    <name evidence="1" type="ORF">UFOPK1726_00426</name>
</gene>
<proteinExistence type="predicted"/>
<accession>A0A6J6EBE7</accession>
<dbReference type="AlphaFoldDB" id="A0A6J6EBE7"/>
<protein>
    <submittedName>
        <fullName evidence="1">Unannotated protein</fullName>
    </submittedName>
</protein>
<evidence type="ECO:0000313" key="1">
    <source>
        <dbReference type="EMBL" id="CAB4573417.1"/>
    </source>
</evidence>
<sequence>MSWLRSNHYYDHDEARRNSFVVDTCYYESNMDYPRFKETIETDRYVNEYYYTDHAYTYFNLLKKTRRGNQVLITYQVMNLTVLTPAIVNKLGDFIDHLQKRVGAMLAGNLPVICPGASVIDTGLRLINRRIEMLYV</sequence>